<dbReference type="EMBL" id="CP011797">
    <property type="protein sequence ID" value="ATX77750.1"/>
    <property type="molecule type" value="Genomic_DNA"/>
</dbReference>
<gene>
    <name evidence="2" type="ORF">REIFOR_02626</name>
</gene>
<name>A0A2K8KSP2_9GAMM</name>
<keyword evidence="1" id="KW-0732">Signal</keyword>
<reference evidence="2 3" key="1">
    <citation type="journal article" date="2017" name="Environ. Microbiol.">
        <title>Genomic and physiological analyses of 'Reinekea forsetii' reveal a versatile opportunistic lifestyle during spring algae blooms.</title>
        <authorList>
            <person name="Avci B."/>
            <person name="Hahnke R.L."/>
            <person name="Chafee M."/>
            <person name="Fischer T."/>
            <person name="Gruber-Vodicka H."/>
            <person name="Tegetmeyer H.E."/>
            <person name="Harder J."/>
            <person name="Fuchs B.M."/>
            <person name="Amann R.I."/>
            <person name="Teeling H."/>
        </authorList>
    </citation>
    <scope>NUCLEOTIDE SEQUENCE [LARGE SCALE GENOMIC DNA]</scope>
    <source>
        <strain evidence="2 3">Hel1_31_D35</strain>
    </source>
</reference>
<evidence type="ECO:0000313" key="2">
    <source>
        <dbReference type="EMBL" id="ATX77750.1"/>
    </source>
</evidence>
<dbReference type="KEGG" id="rfo:REIFOR_02626"/>
<proteinExistence type="predicted"/>
<feature type="signal peptide" evidence="1">
    <location>
        <begin position="1"/>
        <end position="22"/>
    </location>
</feature>
<organism evidence="2 3">
    <name type="scientific">Reinekea forsetii</name>
    <dbReference type="NCBI Taxonomy" id="1336806"/>
    <lineage>
        <taxon>Bacteria</taxon>
        <taxon>Pseudomonadati</taxon>
        <taxon>Pseudomonadota</taxon>
        <taxon>Gammaproteobacteria</taxon>
        <taxon>Oceanospirillales</taxon>
        <taxon>Saccharospirillaceae</taxon>
        <taxon>Reinekea</taxon>
    </lineage>
</organism>
<keyword evidence="3" id="KW-1185">Reference proteome</keyword>
<feature type="chain" id="PRO_5014662079" evidence="1">
    <location>
        <begin position="23"/>
        <end position="291"/>
    </location>
</feature>
<dbReference type="SUPFAM" id="SSF56935">
    <property type="entry name" value="Porins"/>
    <property type="match status" value="1"/>
</dbReference>
<dbReference type="RefSeq" id="WP_100257983.1">
    <property type="nucleotide sequence ID" value="NZ_CP011797.1"/>
</dbReference>
<dbReference type="OrthoDB" id="6191404at2"/>
<dbReference type="Proteomes" id="UP000229757">
    <property type="component" value="Chromosome"/>
</dbReference>
<dbReference type="AlphaFoldDB" id="A0A2K8KSP2"/>
<evidence type="ECO:0000256" key="1">
    <source>
        <dbReference type="SAM" id="SignalP"/>
    </source>
</evidence>
<protein>
    <submittedName>
        <fullName evidence="2">Uncharacterized protein</fullName>
    </submittedName>
</protein>
<accession>A0A2K8KSP2</accession>
<sequence length="291" mass="31893">MKTHNSVYVFFLALLSSIQAHAAEVSPSGQLQFQGDYLDRPLADGSHWLLAMPESRFGVTAAEPLGSSALIGLWQVAIDPLAEDDAVVLRQHQAYLNWRQGVVSVRGGRLATVEQAFLIELSPSLLSRSQKGLAVGGLVQASENRALRVDFASGETFMVTSQWVIDETQPDTQWSAATVVRTPEGVIALTYRNVPNGSPIWGNLVTWNLGSSALSGLWLYQDELLAWDVSARSQGQSTQTFVGYRVQGADAGRWSAGLQQGLSESVTGFSEIYWLPTDQDWLWSTGFQIRF</sequence>
<evidence type="ECO:0000313" key="3">
    <source>
        <dbReference type="Proteomes" id="UP000229757"/>
    </source>
</evidence>